<reference evidence="2 3" key="1">
    <citation type="submission" date="2018-02" db="EMBL/GenBank/DDBJ databases">
        <title>Classification genera of Pasteurellaceae by whole genome sequence comparison.</title>
        <authorList>
            <person name="Christensen H."/>
        </authorList>
    </citation>
    <scope>NUCLEOTIDE SEQUENCE [LARGE SCALE GENOMIC DNA]</scope>
    <source>
        <strain evidence="2 3">20186H4H1</strain>
    </source>
</reference>
<gene>
    <name evidence="2" type="ORF">C3Z13_09235</name>
</gene>
<evidence type="ECO:0000313" key="2">
    <source>
        <dbReference type="EMBL" id="POY41891.1"/>
    </source>
</evidence>
<dbReference type="Proteomes" id="UP000237229">
    <property type="component" value="Unassembled WGS sequence"/>
</dbReference>
<dbReference type="EMBL" id="PQVI01000124">
    <property type="protein sequence ID" value="POY41891.1"/>
    <property type="molecule type" value="Genomic_DNA"/>
</dbReference>
<proteinExistence type="predicted"/>
<accession>A0ABX4ZQZ8</accession>
<name>A0ABX4ZQZ8_9PAST</name>
<keyword evidence="1" id="KW-0175">Coiled coil</keyword>
<sequence length="193" mass="22050">MKNMKKVIDEYIKANKLGIRLANVATVFLEVLWSNRTRQGRIIDAEKSFKNRKCGSIHLTDDETKLILNDLQEFGLIRITSNKYGPKLWVAKLDLKKELRPTSPITPTTKEKDMQQLDKLSPEMLENLAKQAAELARAKKQEAEEKHNLRTLLDPLILNAVQAKGKYERLLNELLDTSTELDNALNALKDALK</sequence>
<keyword evidence="3" id="KW-1185">Reference proteome</keyword>
<feature type="coiled-coil region" evidence="1">
    <location>
        <begin position="125"/>
        <end position="191"/>
    </location>
</feature>
<dbReference type="RefSeq" id="WP_103855720.1">
    <property type="nucleotide sequence ID" value="NZ_PQVI01000124.1"/>
</dbReference>
<protein>
    <submittedName>
        <fullName evidence="2">Uncharacterized protein</fullName>
    </submittedName>
</protein>
<evidence type="ECO:0000313" key="3">
    <source>
        <dbReference type="Proteomes" id="UP000237229"/>
    </source>
</evidence>
<evidence type="ECO:0000256" key="1">
    <source>
        <dbReference type="SAM" id="Coils"/>
    </source>
</evidence>
<organism evidence="2 3">
    <name type="scientific">Avibacterium endocarditidis</name>
    <dbReference type="NCBI Taxonomy" id="380674"/>
    <lineage>
        <taxon>Bacteria</taxon>
        <taxon>Pseudomonadati</taxon>
        <taxon>Pseudomonadota</taxon>
        <taxon>Gammaproteobacteria</taxon>
        <taxon>Pasteurellales</taxon>
        <taxon>Pasteurellaceae</taxon>
        <taxon>Avibacterium</taxon>
    </lineage>
</organism>
<comment type="caution">
    <text evidence="2">The sequence shown here is derived from an EMBL/GenBank/DDBJ whole genome shotgun (WGS) entry which is preliminary data.</text>
</comment>